<dbReference type="GO" id="GO:0003700">
    <property type="term" value="F:DNA-binding transcription factor activity"/>
    <property type="evidence" value="ECO:0007669"/>
    <property type="project" value="InterPro"/>
</dbReference>
<dbReference type="PROSITE" id="PS51000">
    <property type="entry name" value="HTH_DEOR_2"/>
    <property type="match status" value="1"/>
</dbReference>
<dbReference type="InterPro" id="IPR036388">
    <property type="entry name" value="WH-like_DNA-bd_sf"/>
</dbReference>
<comment type="caution">
    <text evidence="5">The sequence shown here is derived from an EMBL/GenBank/DDBJ whole genome shotgun (WGS) entry which is preliminary data.</text>
</comment>
<dbReference type="EMBL" id="QFOL01000007">
    <property type="protein sequence ID" value="PZP53925.1"/>
    <property type="molecule type" value="Genomic_DNA"/>
</dbReference>
<evidence type="ECO:0000313" key="5">
    <source>
        <dbReference type="EMBL" id="PZP53925.1"/>
    </source>
</evidence>
<dbReference type="PANTHER" id="PTHR30363:SF44">
    <property type="entry name" value="AGA OPERON TRANSCRIPTIONAL REPRESSOR-RELATED"/>
    <property type="match status" value="1"/>
</dbReference>
<dbReference type="InterPro" id="IPR037171">
    <property type="entry name" value="NagB/RpiA_transferase-like"/>
</dbReference>
<evidence type="ECO:0000259" key="4">
    <source>
        <dbReference type="PROSITE" id="PS51000"/>
    </source>
</evidence>
<accession>A0A2W5FCY5</accession>
<dbReference type="GO" id="GO:0003677">
    <property type="term" value="F:DNA binding"/>
    <property type="evidence" value="ECO:0007669"/>
    <property type="project" value="UniProtKB-KW"/>
</dbReference>
<organism evidence="5 6">
    <name type="scientific">Agrobacterium fabrum</name>
    <dbReference type="NCBI Taxonomy" id="1176649"/>
    <lineage>
        <taxon>Bacteria</taxon>
        <taxon>Pseudomonadati</taxon>
        <taxon>Pseudomonadota</taxon>
        <taxon>Alphaproteobacteria</taxon>
        <taxon>Hyphomicrobiales</taxon>
        <taxon>Rhizobiaceae</taxon>
        <taxon>Rhizobium/Agrobacterium group</taxon>
        <taxon>Agrobacterium</taxon>
        <taxon>Agrobacterium tumefaciens complex</taxon>
    </lineage>
</organism>
<dbReference type="Gene3D" id="1.10.10.10">
    <property type="entry name" value="Winged helix-like DNA-binding domain superfamily/Winged helix DNA-binding domain"/>
    <property type="match status" value="1"/>
</dbReference>
<dbReference type="SUPFAM" id="SSF46785">
    <property type="entry name" value="Winged helix' DNA-binding domain"/>
    <property type="match status" value="1"/>
</dbReference>
<dbReference type="InterPro" id="IPR050313">
    <property type="entry name" value="Carb_Metab_HTH_regulators"/>
</dbReference>
<dbReference type="Proteomes" id="UP000249769">
    <property type="component" value="Unassembled WGS sequence"/>
</dbReference>
<dbReference type="Gene3D" id="3.40.50.1360">
    <property type="match status" value="1"/>
</dbReference>
<keyword evidence="1" id="KW-0805">Transcription regulation</keyword>
<protein>
    <submittedName>
        <fullName evidence="5">DeoR/GlpR transcriptional regulator</fullName>
    </submittedName>
</protein>
<evidence type="ECO:0000313" key="6">
    <source>
        <dbReference type="Proteomes" id="UP000249769"/>
    </source>
</evidence>
<evidence type="ECO:0000256" key="1">
    <source>
        <dbReference type="ARBA" id="ARBA00023015"/>
    </source>
</evidence>
<dbReference type="PANTHER" id="PTHR30363">
    <property type="entry name" value="HTH-TYPE TRANSCRIPTIONAL REGULATOR SRLR-RELATED"/>
    <property type="match status" value="1"/>
</dbReference>
<proteinExistence type="predicted"/>
<keyword evidence="3" id="KW-0804">Transcription</keyword>
<dbReference type="SUPFAM" id="SSF100950">
    <property type="entry name" value="NagB/RpiA/CoA transferase-like"/>
    <property type="match status" value="1"/>
</dbReference>
<evidence type="ECO:0000256" key="2">
    <source>
        <dbReference type="ARBA" id="ARBA00023125"/>
    </source>
</evidence>
<dbReference type="AlphaFoldDB" id="A0A2W5FCY5"/>
<dbReference type="InterPro" id="IPR014036">
    <property type="entry name" value="DeoR-like_C"/>
</dbReference>
<dbReference type="InterPro" id="IPR018356">
    <property type="entry name" value="Tscrpt_reg_HTH_DeoR_CS"/>
</dbReference>
<dbReference type="InterPro" id="IPR036390">
    <property type="entry name" value="WH_DNA-bd_sf"/>
</dbReference>
<sequence length="256" mass="27926">MRPSLRQEEIFEILNQTREMSVEELAERLGVSRETIRRDLTKMDAEGKLRKIHGGARAAGAPNETAENEGPFATRMAENYEAKKKIAIAAARLLRADDSVFIDTGTTTVVMAEELARLQNLVVITNSHRIAASVSGNTSHKVFLIGGAYGADAGESLGPLALEQIMKFRARYAIITIGAIDSSSLMDFDLQEAEIAKTMIERSDKLIVLADHSKFDRRAVFEVVPLAAVDYLVTDRQPTPQVAASLSAANIEVIVA</sequence>
<dbReference type="PRINTS" id="PR00037">
    <property type="entry name" value="HTHLACR"/>
</dbReference>
<name>A0A2W5FCY5_9HYPH</name>
<dbReference type="Pfam" id="PF00455">
    <property type="entry name" value="DeoRC"/>
    <property type="match status" value="1"/>
</dbReference>
<gene>
    <name evidence="5" type="ORF">DI595_01835</name>
</gene>
<reference evidence="5 6" key="1">
    <citation type="submission" date="2017-08" db="EMBL/GenBank/DDBJ databases">
        <title>Infants hospitalized years apart are colonized by the same room-sourced microbial strains.</title>
        <authorList>
            <person name="Brooks B."/>
            <person name="Olm M.R."/>
            <person name="Firek B.A."/>
            <person name="Baker R."/>
            <person name="Thomas B.C."/>
            <person name="Morowitz M.J."/>
            <person name="Banfield J.F."/>
        </authorList>
    </citation>
    <scope>NUCLEOTIDE SEQUENCE [LARGE SCALE GENOMIC DNA]</scope>
    <source>
        <strain evidence="5">S2_009_000_R2_73</strain>
    </source>
</reference>
<evidence type="ECO:0000256" key="3">
    <source>
        <dbReference type="ARBA" id="ARBA00023163"/>
    </source>
</evidence>
<dbReference type="SMART" id="SM01134">
    <property type="entry name" value="DeoRC"/>
    <property type="match status" value="1"/>
</dbReference>
<dbReference type="PROSITE" id="PS00894">
    <property type="entry name" value="HTH_DEOR_1"/>
    <property type="match status" value="1"/>
</dbReference>
<keyword evidence="2" id="KW-0238">DNA-binding</keyword>
<dbReference type="Pfam" id="PF08220">
    <property type="entry name" value="HTH_DeoR"/>
    <property type="match status" value="1"/>
</dbReference>
<dbReference type="SMART" id="SM00420">
    <property type="entry name" value="HTH_DEOR"/>
    <property type="match status" value="1"/>
</dbReference>
<dbReference type="InterPro" id="IPR001034">
    <property type="entry name" value="DeoR_HTH"/>
</dbReference>
<feature type="domain" description="HTH deoR-type" evidence="4">
    <location>
        <begin position="3"/>
        <end position="58"/>
    </location>
</feature>